<accession>A0A840X7S8</accession>
<dbReference type="RefSeq" id="WP_153982555.1">
    <property type="nucleotide sequence ID" value="NZ_BAAANZ010000009.1"/>
</dbReference>
<sequence length="116" mass="12815">MKFAYGQTVYRDRRIQVPDPYNPTRTEPGPWSSAVSIVIEGAYVGPASSVAVADPTRNQLQVDRSLYCPPTADVLVGDRIRTGSETFEVRELPDAPTNPFTGWRPVLEVPLERVVG</sequence>
<evidence type="ECO:0008006" key="3">
    <source>
        <dbReference type="Google" id="ProtNLM"/>
    </source>
</evidence>
<dbReference type="AlphaFoldDB" id="A0A840X7S8"/>
<evidence type="ECO:0000313" key="1">
    <source>
        <dbReference type="EMBL" id="MBB5617205.1"/>
    </source>
</evidence>
<gene>
    <name evidence="1" type="ORF">BJ959_000701</name>
</gene>
<reference evidence="1 2" key="1">
    <citation type="submission" date="2020-08" db="EMBL/GenBank/DDBJ databases">
        <title>Sequencing the genomes of 1000 actinobacteria strains.</title>
        <authorList>
            <person name="Klenk H.-P."/>
        </authorList>
    </citation>
    <scope>NUCLEOTIDE SEQUENCE [LARGE SCALE GENOMIC DNA]</scope>
    <source>
        <strain evidence="1 2">DSM 23889</strain>
    </source>
</reference>
<dbReference type="EMBL" id="JACHBS010000001">
    <property type="protein sequence ID" value="MBB5617205.1"/>
    <property type="molecule type" value="Genomic_DNA"/>
</dbReference>
<organism evidence="1 2">
    <name type="scientific">Microcella frigidaquae</name>
    <dbReference type="NCBI Taxonomy" id="424758"/>
    <lineage>
        <taxon>Bacteria</taxon>
        <taxon>Bacillati</taxon>
        <taxon>Actinomycetota</taxon>
        <taxon>Actinomycetes</taxon>
        <taxon>Micrococcales</taxon>
        <taxon>Microbacteriaceae</taxon>
        <taxon>Microcella</taxon>
    </lineage>
</organism>
<dbReference type="OrthoDB" id="4555285at2"/>
<dbReference type="Proteomes" id="UP000552883">
    <property type="component" value="Unassembled WGS sequence"/>
</dbReference>
<proteinExistence type="predicted"/>
<comment type="caution">
    <text evidence="1">The sequence shown here is derived from an EMBL/GenBank/DDBJ whole genome shotgun (WGS) entry which is preliminary data.</text>
</comment>
<evidence type="ECO:0000313" key="2">
    <source>
        <dbReference type="Proteomes" id="UP000552883"/>
    </source>
</evidence>
<name>A0A840X7S8_9MICO</name>
<protein>
    <recommendedName>
        <fullName evidence="3">Head-to-tail stopper</fullName>
    </recommendedName>
</protein>
<keyword evidence="2" id="KW-1185">Reference proteome</keyword>